<dbReference type="Gene3D" id="3.40.190.10">
    <property type="entry name" value="Periplasmic binding protein-like II"/>
    <property type="match status" value="2"/>
</dbReference>
<proteinExistence type="predicted"/>
<dbReference type="SUPFAM" id="SSF53850">
    <property type="entry name" value="Periplasmic binding protein-like II"/>
    <property type="match status" value="1"/>
</dbReference>
<organism evidence="3 4">
    <name type="scientific">Alloyangia pacifica</name>
    <dbReference type="NCBI Taxonomy" id="311180"/>
    <lineage>
        <taxon>Bacteria</taxon>
        <taxon>Pseudomonadati</taxon>
        <taxon>Pseudomonadota</taxon>
        <taxon>Alphaproteobacteria</taxon>
        <taxon>Rhodobacterales</taxon>
        <taxon>Roseobacteraceae</taxon>
        <taxon>Alloyangia</taxon>
    </lineage>
</organism>
<dbReference type="InterPro" id="IPR001638">
    <property type="entry name" value="Solute-binding_3/MltF_N"/>
</dbReference>
<sequence>MSLDHSASTAPLRVALNHGNFVLVGRDEDGQAKGISVDLARAYATARGREVVFVEYNRAVDVSSSASDDEWDVCFLAVDPERAKTIAFTEPYVRIEGSYLAGPVCEAADANALVASGQRVGSVRGSAYSLTLQRKPGAEHLQLYETLHLALEAMDRGEVRAAAGIRQAMEHEASTRPGSRVLTPPFMEIRQAMAMPQGRPEASADLQAFLTEALRDGTVGDILERHGVSRDCAIIPS</sequence>
<evidence type="ECO:0000256" key="1">
    <source>
        <dbReference type="ARBA" id="ARBA00022729"/>
    </source>
</evidence>
<feature type="domain" description="Solute-binding protein family 3/N-terminal" evidence="2">
    <location>
        <begin position="11"/>
        <end position="230"/>
    </location>
</feature>
<evidence type="ECO:0000313" key="4">
    <source>
        <dbReference type="Proteomes" id="UP000199392"/>
    </source>
</evidence>
<dbReference type="SMART" id="SM00062">
    <property type="entry name" value="PBPb"/>
    <property type="match status" value="1"/>
</dbReference>
<keyword evidence="1" id="KW-0732">Signal</keyword>
<dbReference type="AlphaFoldDB" id="A0A1I6WD65"/>
<keyword evidence="4" id="KW-1185">Reference proteome</keyword>
<reference evidence="4" key="1">
    <citation type="submission" date="2016-10" db="EMBL/GenBank/DDBJ databases">
        <authorList>
            <person name="Varghese N."/>
            <person name="Submissions S."/>
        </authorList>
    </citation>
    <scope>NUCLEOTIDE SEQUENCE [LARGE SCALE GENOMIC DNA]</scope>
    <source>
        <strain evidence="4">DSM 26894</strain>
    </source>
</reference>
<dbReference type="EMBL" id="FOZW01000018">
    <property type="protein sequence ID" value="SFT23940.1"/>
    <property type="molecule type" value="Genomic_DNA"/>
</dbReference>
<evidence type="ECO:0000313" key="3">
    <source>
        <dbReference type="EMBL" id="SFT23940.1"/>
    </source>
</evidence>
<dbReference type="Pfam" id="PF00497">
    <property type="entry name" value="SBP_bac_3"/>
    <property type="match status" value="1"/>
</dbReference>
<dbReference type="OrthoDB" id="6955767at2"/>
<name>A0A1I6WD65_9RHOB</name>
<evidence type="ECO:0000259" key="2">
    <source>
        <dbReference type="SMART" id="SM00062"/>
    </source>
</evidence>
<dbReference type="STRING" id="311180.SAMN04488050_11864"/>
<dbReference type="PANTHER" id="PTHR35936:SF17">
    <property type="entry name" value="ARGININE-BINDING EXTRACELLULAR PROTEIN ARTP"/>
    <property type="match status" value="1"/>
</dbReference>
<dbReference type="Proteomes" id="UP000199392">
    <property type="component" value="Unassembled WGS sequence"/>
</dbReference>
<gene>
    <name evidence="3" type="ORF">SAMN04488050_11864</name>
</gene>
<protein>
    <submittedName>
        <fullName evidence="3">Polar amino acid transport system substrate-binding protein</fullName>
    </submittedName>
</protein>
<dbReference type="PANTHER" id="PTHR35936">
    <property type="entry name" value="MEMBRANE-BOUND LYTIC MUREIN TRANSGLYCOSYLASE F"/>
    <property type="match status" value="1"/>
</dbReference>
<accession>A0A1I6WD65</accession>